<keyword evidence="2" id="KW-1185">Reference proteome</keyword>
<dbReference type="PANTHER" id="PTHR21446:SF12">
    <property type="entry name" value="POTASSIUM CHANNEL TETRAMERIZATION DOMAIN CONTAINING 1"/>
    <property type="match status" value="1"/>
</dbReference>
<reference evidence="1 2" key="1">
    <citation type="submission" date="2021-06" db="EMBL/GenBank/DDBJ databases">
        <authorList>
            <person name="Kallberg Y."/>
            <person name="Tangrot J."/>
            <person name="Rosling A."/>
        </authorList>
    </citation>
    <scope>NUCLEOTIDE SEQUENCE [LARGE SCALE GENOMIC DNA]</scope>
    <source>
        <strain evidence="1 2">120-4 pot B 10/14</strain>
    </source>
</reference>
<proteinExistence type="predicted"/>
<dbReference type="Proteomes" id="UP000789901">
    <property type="component" value="Unassembled WGS sequence"/>
</dbReference>
<dbReference type="PANTHER" id="PTHR21446">
    <property type="entry name" value="DUF3504 DOMAIN-CONTAINING PROTEIN"/>
    <property type="match status" value="1"/>
</dbReference>
<dbReference type="SUPFAM" id="SSF56349">
    <property type="entry name" value="DNA breaking-rejoining enzymes"/>
    <property type="match status" value="1"/>
</dbReference>
<gene>
    <name evidence="1" type="ORF">GMARGA_LOCUS34179</name>
</gene>
<dbReference type="InterPro" id="IPR011010">
    <property type="entry name" value="DNA_brk_join_enz"/>
</dbReference>
<protein>
    <submittedName>
        <fullName evidence="1">35675_t:CDS:1</fullName>
    </submittedName>
</protein>
<dbReference type="EMBL" id="CAJVQB010059120">
    <property type="protein sequence ID" value="CAG8838846.1"/>
    <property type="molecule type" value="Genomic_DNA"/>
</dbReference>
<comment type="caution">
    <text evidence="1">The sequence shown here is derived from an EMBL/GenBank/DDBJ whole genome shotgun (WGS) entry which is preliminary data.</text>
</comment>
<evidence type="ECO:0000313" key="2">
    <source>
        <dbReference type="Proteomes" id="UP000789901"/>
    </source>
</evidence>
<dbReference type="InterPro" id="IPR052787">
    <property type="entry name" value="MAVS"/>
</dbReference>
<organism evidence="1 2">
    <name type="scientific">Gigaspora margarita</name>
    <dbReference type="NCBI Taxonomy" id="4874"/>
    <lineage>
        <taxon>Eukaryota</taxon>
        <taxon>Fungi</taxon>
        <taxon>Fungi incertae sedis</taxon>
        <taxon>Mucoromycota</taxon>
        <taxon>Glomeromycotina</taxon>
        <taxon>Glomeromycetes</taxon>
        <taxon>Diversisporales</taxon>
        <taxon>Gigasporaceae</taxon>
        <taxon>Gigaspora</taxon>
    </lineage>
</organism>
<feature type="non-terminal residue" evidence="1">
    <location>
        <position position="369"/>
    </location>
</feature>
<evidence type="ECO:0000313" key="1">
    <source>
        <dbReference type="EMBL" id="CAG8838846.1"/>
    </source>
</evidence>
<name>A0ABN7WR97_GIGMA</name>
<sequence>AKINEIINSTIPENTQKATAKWVKILENWRHDVGYNYRIETVTDKDQLEREMTEKEFPHLWEALNGKMKKLKKEGLVLRHHDHLADTELQTIFQHYTVANNTPQGLQYRVFMWCCLLFQPRGGEHYNMLTEQFEFTSNGGIHFKKYSQKNDQGGMDGNSDALIVPVPPDPKGSQGPVYDIKLYFSKRPLNSKCPFLHLKINKKINNYSKDPWYLNTRLGAKSCGSFMKDICTTKGVAMGTTMSITGHKSESSYRIYARPSNKQKEDALSLLIDSVGTLPSNSQESEALTKDDKEIIMNLKQPKISSFRSASELNPNLTKPFRQPLRKTTKTNLTLHINAIEQNPTIGGRQNIYKTSYEDEEDNFFENSS</sequence>
<feature type="non-terminal residue" evidence="1">
    <location>
        <position position="1"/>
    </location>
</feature>
<accession>A0ABN7WR97</accession>